<comment type="caution">
    <text evidence="1">The sequence shown here is derived from an EMBL/GenBank/DDBJ whole genome shotgun (WGS) entry which is preliminary data.</text>
</comment>
<accession>A0A8H3X9H8</accession>
<evidence type="ECO:0000313" key="1">
    <source>
        <dbReference type="EMBL" id="KAF0433665.1"/>
    </source>
</evidence>
<gene>
    <name evidence="1" type="ORF">F8M41_005014</name>
</gene>
<keyword evidence="2" id="KW-1185">Reference proteome</keyword>
<proteinExistence type="predicted"/>
<reference evidence="1 2" key="1">
    <citation type="journal article" date="2019" name="Environ. Microbiol.">
        <title>At the nexus of three kingdoms: the genome of the mycorrhizal fungus Gigaspora margarita provides insights into plant, endobacterial and fungal interactions.</title>
        <authorList>
            <person name="Venice F."/>
            <person name="Ghignone S."/>
            <person name="Salvioli di Fossalunga A."/>
            <person name="Amselem J."/>
            <person name="Novero M."/>
            <person name="Xianan X."/>
            <person name="Sedzielewska Toro K."/>
            <person name="Morin E."/>
            <person name="Lipzen A."/>
            <person name="Grigoriev I.V."/>
            <person name="Henrissat B."/>
            <person name="Martin F.M."/>
            <person name="Bonfante P."/>
        </authorList>
    </citation>
    <scope>NUCLEOTIDE SEQUENCE [LARGE SCALE GENOMIC DNA]</scope>
    <source>
        <strain evidence="1 2">BEG34</strain>
    </source>
</reference>
<protein>
    <submittedName>
        <fullName evidence="1">Uncharacterized protein</fullName>
    </submittedName>
</protein>
<name>A0A8H3X9H8_GIGMA</name>
<sequence length="66" mass="7552">MEENNKVTTEVVSPLVLIETKNSRNLDPELELTNLKQETAITKITRDLMSIEQGLLLRENPLLTFI</sequence>
<evidence type="ECO:0000313" key="2">
    <source>
        <dbReference type="Proteomes" id="UP000439903"/>
    </source>
</evidence>
<dbReference type="Proteomes" id="UP000439903">
    <property type="component" value="Unassembled WGS sequence"/>
</dbReference>
<organism evidence="1 2">
    <name type="scientific">Gigaspora margarita</name>
    <dbReference type="NCBI Taxonomy" id="4874"/>
    <lineage>
        <taxon>Eukaryota</taxon>
        <taxon>Fungi</taxon>
        <taxon>Fungi incertae sedis</taxon>
        <taxon>Mucoromycota</taxon>
        <taxon>Glomeromycotina</taxon>
        <taxon>Glomeromycetes</taxon>
        <taxon>Diversisporales</taxon>
        <taxon>Gigasporaceae</taxon>
        <taxon>Gigaspora</taxon>
    </lineage>
</organism>
<dbReference type="AlphaFoldDB" id="A0A8H3X9H8"/>
<dbReference type="EMBL" id="WTPW01001467">
    <property type="protein sequence ID" value="KAF0433665.1"/>
    <property type="molecule type" value="Genomic_DNA"/>
</dbReference>